<evidence type="ECO:0008006" key="4">
    <source>
        <dbReference type="Google" id="ProtNLM"/>
    </source>
</evidence>
<reference evidence="2 3" key="1">
    <citation type="submission" date="2013-11" db="EMBL/GenBank/DDBJ databases">
        <title>Draft genome of the bovine lungworm Dictyocaulus viviparus.</title>
        <authorList>
            <person name="Mitreva M."/>
        </authorList>
    </citation>
    <scope>NUCLEOTIDE SEQUENCE [LARGE SCALE GENOMIC DNA]</scope>
    <source>
        <strain evidence="2 3">HannoverDv2000</strain>
    </source>
</reference>
<protein>
    <recommendedName>
        <fullName evidence="4">Thiolase N-terminal domain-containing protein</fullName>
    </recommendedName>
</protein>
<dbReference type="AlphaFoldDB" id="A0A0D8XPR4"/>
<dbReference type="EMBL" id="KN716342">
    <property type="protein sequence ID" value="KJH46643.1"/>
    <property type="molecule type" value="Genomic_DNA"/>
</dbReference>
<sequence>MLLTIENLILLTVLQTNTLKLGLIDDDVDLQRICQAAIDKAKQNSVCAQDPIEIIGRIGCVSNYPSRGTSMAAELFYKQQVCRILQAFLFNNPIK</sequence>
<proteinExistence type="predicted"/>
<evidence type="ECO:0000313" key="2">
    <source>
        <dbReference type="EMBL" id="KJH46643.1"/>
    </source>
</evidence>
<name>A0A0D8XPR4_DICVI</name>
<dbReference type="Proteomes" id="UP000053766">
    <property type="component" value="Unassembled WGS sequence"/>
</dbReference>
<organism evidence="2 3">
    <name type="scientific">Dictyocaulus viviparus</name>
    <name type="common">Bovine lungworm</name>
    <dbReference type="NCBI Taxonomy" id="29172"/>
    <lineage>
        <taxon>Eukaryota</taxon>
        <taxon>Metazoa</taxon>
        <taxon>Ecdysozoa</taxon>
        <taxon>Nematoda</taxon>
        <taxon>Chromadorea</taxon>
        <taxon>Rhabditida</taxon>
        <taxon>Rhabditina</taxon>
        <taxon>Rhabditomorpha</taxon>
        <taxon>Strongyloidea</taxon>
        <taxon>Metastrongylidae</taxon>
        <taxon>Dictyocaulus</taxon>
    </lineage>
</organism>
<accession>A0A0D8XPR4</accession>
<keyword evidence="3" id="KW-1185">Reference proteome</keyword>
<evidence type="ECO:0000313" key="3">
    <source>
        <dbReference type="Proteomes" id="UP000053766"/>
    </source>
</evidence>
<gene>
    <name evidence="2" type="ORF">DICVIV_07297</name>
</gene>
<dbReference type="OrthoDB" id="10471944at2759"/>
<evidence type="ECO:0000256" key="1">
    <source>
        <dbReference type="SAM" id="SignalP"/>
    </source>
</evidence>
<reference evidence="3" key="2">
    <citation type="journal article" date="2016" name="Sci. Rep.">
        <title>Dictyocaulus viviparus genome, variome and transcriptome elucidate lungworm biology and support future intervention.</title>
        <authorList>
            <person name="McNulty S.N."/>
            <person name="Strube C."/>
            <person name="Rosa B.A."/>
            <person name="Martin J.C."/>
            <person name="Tyagi R."/>
            <person name="Choi Y.J."/>
            <person name="Wang Q."/>
            <person name="Hallsworth Pepin K."/>
            <person name="Zhang X."/>
            <person name="Ozersky P."/>
            <person name="Wilson R.K."/>
            <person name="Sternberg P.W."/>
            <person name="Gasser R.B."/>
            <person name="Mitreva M."/>
        </authorList>
    </citation>
    <scope>NUCLEOTIDE SEQUENCE [LARGE SCALE GENOMIC DNA]</scope>
    <source>
        <strain evidence="3">HannoverDv2000</strain>
    </source>
</reference>
<feature type="signal peptide" evidence="1">
    <location>
        <begin position="1"/>
        <end position="18"/>
    </location>
</feature>
<feature type="chain" id="PRO_5002335956" description="Thiolase N-terminal domain-containing protein" evidence="1">
    <location>
        <begin position="19"/>
        <end position="95"/>
    </location>
</feature>
<keyword evidence="1" id="KW-0732">Signal</keyword>